<dbReference type="EMBL" id="REGN01006449">
    <property type="protein sequence ID" value="RNA09521.1"/>
    <property type="molecule type" value="Genomic_DNA"/>
</dbReference>
<evidence type="ECO:0000313" key="2">
    <source>
        <dbReference type="EMBL" id="RNA09521.1"/>
    </source>
</evidence>
<dbReference type="AlphaFoldDB" id="A0A3M7QER6"/>
<organism evidence="2 3">
    <name type="scientific">Brachionus plicatilis</name>
    <name type="common">Marine rotifer</name>
    <name type="synonym">Brachionus muelleri</name>
    <dbReference type="NCBI Taxonomy" id="10195"/>
    <lineage>
        <taxon>Eukaryota</taxon>
        <taxon>Metazoa</taxon>
        <taxon>Spiralia</taxon>
        <taxon>Gnathifera</taxon>
        <taxon>Rotifera</taxon>
        <taxon>Eurotatoria</taxon>
        <taxon>Monogononta</taxon>
        <taxon>Pseudotrocha</taxon>
        <taxon>Ploima</taxon>
        <taxon>Brachionidae</taxon>
        <taxon>Brachionus</taxon>
    </lineage>
</organism>
<evidence type="ECO:0000313" key="3">
    <source>
        <dbReference type="Proteomes" id="UP000276133"/>
    </source>
</evidence>
<comment type="caution">
    <text evidence="2">The sequence shown here is derived from an EMBL/GenBank/DDBJ whole genome shotgun (WGS) entry which is preliminary data.</text>
</comment>
<dbReference type="Proteomes" id="UP000276133">
    <property type="component" value="Unassembled WGS sequence"/>
</dbReference>
<keyword evidence="1" id="KW-0812">Transmembrane</keyword>
<feature type="transmembrane region" description="Helical" evidence="1">
    <location>
        <begin position="65"/>
        <end position="83"/>
    </location>
</feature>
<keyword evidence="1" id="KW-1133">Transmembrane helix</keyword>
<sequence>MNFAAQKWQSIGLFAHIATSHSGYVSATQQPELIDGQRTVMEKNDAEEIAESQAPVRRTFFANTFSDRLLVGLAWLSITVYLLPRGVYMVL</sequence>
<protein>
    <submittedName>
        <fullName evidence="2">Uncharacterized protein</fullName>
    </submittedName>
</protein>
<accession>A0A3M7QER6</accession>
<gene>
    <name evidence="2" type="ORF">BpHYR1_005793</name>
</gene>
<keyword evidence="3" id="KW-1185">Reference proteome</keyword>
<name>A0A3M7QER6_BRAPC</name>
<reference evidence="2 3" key="1">
    <citation type="journal article" date="2018" name="Sci. Rep.">
        <title>Genomic signatures of local adaptation to the degree of environmental predictability in rotifers.</title>
        <authorList>
            <person name="Franch-Gras L."/>
            <person name="Hahn C."/>
            <person name="Garcia-Roger E.M."/>
            <person name="Carmona M.J."/>
            <person name="Serra M."/>
            <person name="Gomez A."/>
        </authorList>
    </citation>
    <scope>NUCLEOTIDE SEQUENCE [LARGE SCALE GENOMIC DNA]</scope>
    <source>
        <strain evidence="2">HYR1</strain>
    </source>
</reference>
<keyword evidence="1" id="KW-0472">Membrane</keyword>
<proteinExistence type="predicted"/>
<evidence type="ECO:0000256" key="1">
    <source>
        <dbReference type="SAM" id="Phobius"/>
    </source>
</evidence>